<dbReference type="EMBL" id="BAABYW010000001">
    <property type="protein sequence ID" value="GAA6409871.1"/>
    <property type="molecule type" value="Genomic_DNA"/>
</dbReference>
<evidence type="ECO:0000313" key="1">
    <source>
        <dbReference type="EMBL" id="GAA6409871.1"/>
    </source>
</evidence>
<dbReference type="Proteomes" id="UP001600943">
    <property type="component" value="Unassembled WGS sequence"/>
</dbReference>
<name>A0ABQ0BEJ2_9FIRM</name>
<protein>
    <submittedName>
        <fullName evidence="1">Uncharacterized protein</fullName>
    </submittedName>
</protein>
<keyword evidence="2" id="KW-1185">Reference proteome</keyword>
<dbReference type="CDD" id="cd11539">
    <property type="entry name" value="NTP-PPase_u2"/>
    <property type="match status" value="1"/>
</dbReference>
<organism evidence="1 2">
    <name type="scientific">Blautia hominis</name>
    <dbReference type="NCBI Taxonomy" id="2025493"/>
    <lineage>
        <taxon>Bacteria</taxon>
        <taxon>Bacillati</taxon>
        <taxon>Bacillota</taxon>
        <taxon>Clostridia</taxon>
        <taxon>Lachnospirales</taxon>
        <taxon>Lachnospiraceae</taxon>
        <taxon>Blautia</taxon>
    </lineage>
</organism>
<comment type="caution">
    <text evidence="1">The sequence shown here is derived from an EMBL/GenBank/DDBJ whole genome shotgun (WGS) entry which is preliminary data.</text>
</comment>
<dbReference type="RefSeq" id="WP_390407927.1">
    <property type="nucleotide sequence ID" value="NZ_BAABYW010000001.1"/>
</dbReference>
<evidence type="ECO:0000313" key="2">
    <source>
        <dbReference type="Proteomes" id="UP001600943"/>
    </source>
</evidence>
<sequence>MTFKEKLQMEHPELIDEEGYCEDCPEDYGYEVNSVCIERADGCRVCWDRVMPGTEEKKPLDAASVTLIAETYGLEKQLIKLIEECGELVTAAAKYDPQYHYTVEHIAEEAGDVRIMIMQIEHLLGIQDAVEDSMKRKIDRQIGQMKETDLLKQGQTLLDRYLESERIRIVQTLCPDDVPWLVREMGERWKANKCVQEDGCEKCWGLPLKPEEV</sequence>
<accession>A0ABQ0BEJ2</accession>
<dbReference type="SUPFAM" id="SSF101386">
    <property type="entry name" value="all-alpha NTP pyrophosphatases"/>
    <property type="match status" value="1"/>
</dbReference>
<reference evidence="1 2" key="1">
    <citation type="submission" date="2024-04" db="EMBL/GenBank/DDBJ databases">
        <title>Defined microbial consortia suppress multidrug-resistant proinflammatory Enterobacteriaceae via ecological control.</title>
        <authorList>
            <person name="Furuichi M."/>
            <person name="Kawaguchi T."/>
            <person name="Pust M."/>
            <person name="Yasuma K."/>
            <person name="Plichta D."/>
            <person name="Hasegawa N."/>
            <person name="Ohya T."/>
            <person name="Bhattarai S."/>
            <person name="Sasajima S."/>
            <person name="Aoto Y."/>
            <person name="Tuganbaev T."/>
            <person name="Yaginuma M."/>
            <person name="Ueda M."/>
            <person name="Okahashi N."/>
            <person name="Amafuji K."/>
            <person name="Kiridooshi Y."/>
            <person name="Sugita K."/>
            <person name="Strazar M."/>
            <person name="Skelly A."/>
            <person name="Suda W."/>
            <person name="Hattori M."/>
            <person name="Nakamoto N."/>
            <person name="Caballero S."/>
            <person name="Norman J."/>
            <person name="Olle B."/>
            <person name="Tanoue T."/>
            <person name="Arita M."/>
            <person name="Bucci V."/>
            <person name="Atarashi K."/>
            <person name="Xavier R."/>
            <person name="Honda K."/>
        </authorList>
    </citation>
    <scope>NUCLEOTIDE SEQUENCE [LARGE SCALE GENOMIC DNA]</scope>
    <source>
        <strain evidence="2">k04-0078-D8-1</strain>
    </source>
</reference>
<dbReference type="Gene3D" id="1.10.287.1080">
    <property type="entry name" value="MazG-like"/>
    <property type="match status" value="1"/>
</dbReference>
<gene>
    <name evidence="1" type="ORF">K040078D81_39880</name>
</gene>
<proteinExistence type="predicted"/>